<keyword evidence="1" id="KW-0472">Membrane</keyword>
<protein>
    <recommendedName>
        <fullName evidence="4">Transmembrane protein 18</fullName>
    </recommendedName>
</protein>
<dbReference type="AlphaFoldDB" id="A0AAD3HNW6"/>
<dbReference type="EMBL" id="BMAR01000023">
    <property type="protein sequence ID" value="GFR48364.1"/>
    <property type="molecule type" value="Genomic_DNA"/>
</dbReference>
<proteinExistence type="predicted"/>
<evidence type="ECO:0000313" key="2">
    <source>
        <dbReference type="EMBL" id="GFR48364.1"/>
    </source>
</evidence>
<name>A0AAD3HNW6_9CHLO</name>
<sequence>GPLQDVFKDLRRHWKEFQDSEPFLHVLQGFINAINWREPWIIAILVFHGILLLTALTTRKRTTLQAIMFASAAGTIYVSERLNRLGGQHWERFATQNYFDPSGVFMSAVVSGPLLLVLLIVLVNYLISCAGMLIQAKKRELLYRAKQRAQAAKKDNAAASSGDKKKD</sequence>
<dbReference type="Pfam" id="PF14770">
    <property type="entry name" value="TMEM18"/>
    <property type="match status" value="1"/>
</dbReference>
<feature type="transmembrane region" description="Helical" evidence="1">
    <location>
        <begin position="63"/>
        <end position="79"/>
    </location>
</feature>
<evidence type="ECO:0008006" key="4">
    <source>
        <dbReference type="Google" id="ProtNLM"/>
    </source>
</evidence>
<dbReference type="Proteomes" id="UP001054857">
    <property type="component" value="Unassembled WGS sequence"/>
</dbReference>
<feature type="transmembrane region" description="Helical" evidence="1">
    <location>
        <begin position="114"/>
        <end position="134"/>
    </location>
</feature>
<feature type="transmembrane region" description="Helical" evidence="1">
    <location>
        <begin position="39"/>
        <end position="56"/>
    </location>
</feature>
<dbReference type="InterPro" id="IPR026721">
    <property type="entry name" value="TMEM18"/>
</dbReference>
<accession>A0AAD3HNW6</accession>
<keyword evidence="1" id="KW-1133">Transmembrane helix</keyword>
<keyword evidence="3" id="KW-1185">Reference proteome</keyword>
<comment type="caution">
    <text evidence="2">The sequence shown here is derived from an EMBL/GenBank/DDBJ whole genome shotgun (WGS) entry which is preliminary data.</text>
</comment>
<evidence type="ECO:0000313" key="3">
    <source>
        <dbReference type="Proteomes" id="UP001054857"/>
    </source>
</evidence>
<evidence type="ECO:0000256" key="1">
    <source>
        <dbReference type="SAM" id="Phobius"/>
    </source>
</evidence>
<gene>
    <name evidence="2" type="ORF">Agub_g10254</name>
</gene>
<organism evidence="2 3">
    <name type="scientific">Astrephomene gubernaculifera</name>
    <dbReference type="NCBI Taxonomy" id="47775"/>
    <lineage>
        <taxon>Eukaryota</taxon>
        <taxon>Viridiplantae</taxon>
        <taxon>Chlorophyta</taxon>
        <taxon>core chlorophytes</taxon>
        <taxon>Chlorophyceae</taxon>
        <taxon>CS clade</taxon>
        <taxon>Chlamydomonadales</taxon>
        <taxon>Astrephomenaceae</taxon>
        <taxon>Astrephomene</taxon>
    </lineage>
</organism>
<feature type="non-terminal residue" evidence="2">
    <location>
        <position position="167"/>
    </location>
</feature>
<keyword evidence="1" id="KW-0812">Transmembrane</keyword>
<reference evidence="2 3" key="1">
    <citation type="journal article" date="2021" name="Sci. Rep.">
        <title>Genome sequencing of the multicellular alga Astrephomene provides insights into convergent evolution of germ-soma differentiation.</title>
        <authorList>
            <person name="Yamashita S."/>
            <person name="Yamamoto K."/>
            <person name="Matsuzaki R."/>
            <person name="Suzuki S."/>
            <person name="Yamaguchi H."/>
            <person name="Hirooka S."/>
            <person name="Minakuchi Y."/>
            <person name="Miyagishima S."/>
            <person name="Kawachi M."/>
            <person name="Toyoda A."/>
            <person name="Nozaki H."/>
        </authorList>
    </citation>
    <scope>NUCLEOTIDE SEQUENCE [LARGE SCALE GENOMIC DNA]</scope>
    <source>
        <strain evidence="2 3">NIES-4017</strain>
    </source>
</reference>